<feature type="domain" description="Prokaryotic-type class I peptide chain release factors" evidence="5">
    <location>
        <begin position="211"/>
        <end position="227"/>
    </location>
</feature>
<dbReference type="Pfam" id="PF03462">
    <property type="entry name" value="PCRF"/>
    <property type="match status" value="1"/>
</dbReference>
<evidence type="ECO:0000256" key="4">
    <source>
        <dbReference type="SAM" id="MobiDB-lite"/>
    </source>
</evidence>
<name>A0A1F4V2M9_UNCKA</name>
<protein>
    <recommendedName>
        <fullName evidence="5">Prokaryotic-type class I peptide chain release factors domain-containing protein</fullName>
    </recommendedName>
</protein>
<dbReference type="Gene3D" id="3.30.160.20">
    <property type="match status" value="1"/>
</dbReference>
<accession>A0A1F4V2M9</accession>
<dbReference type="InterPro" id="IPR045853">
    <property type="entry name" value="Pep_chain_release_fac_I_sf"/>
</dbReference>
<evidence type="ECO:0000313" key="7">
    <source>
        <dbReference type="Proteomes" id="UP000178771"/>
    </source>
</evidence>
<dbReference type="SMART" id="SM00937">
    <property type="entry name" value="PCRF"/>
    <property type="match status" value="1"/>
</dbReference>
<dbReference type="GO" id="GO:0005737">
    <property type="term" value="C:cytoplasm"/>
    <property type="evidence" value="ECO:0007669"/>
    <property type="project" value="UniProtKB-ARBA"/>
</dbReference>
<reference evidence="6 7" key="1">
    <citation type="journal article" date="2016" name="Nat. Commun.">
        <title>Thousands of microbial genomes shed light on interconnected biogeochemical processes in an aquifer system.</title>
        <authorList>
            <person name="Anantharaman K."/>
            <person name="Brown C.T."/>
            <person name="Hug L.A."/>
            <person name="Sharon I."/>
            <person name="Castelle C.J."/>
            <person name="Probst A.J."/>
            <person name="Thomas B.C."/>
            <person name="Singh A."/>
            <person name="Wilkins M.J."/>
            <person name="Karaoz U."/>
            <person name="Brodie E.L."/>
            <person name="Williams K.H."/>
            <person name="Hubbard S.S."/>
            <person name="Banfield J.F."/>
        </authorList>
    </citation>
    <scope>NUCLEOTIDE SEQUENCE [LARGE SCALE GENOMIC DNA]</scope>
</reference>
<evidence type="ECO:0000256" key="1">
    <source>
        <dbReference type="ARBA" id="ARBA00010835"/>
    </source>
</evidence>
<proteinExistence type="inferred from homology"/>
<dbReference type="Proteomes" id="UP000178771">
    <property type="component" value="Unassembled WGS sequence"/>
</dbReference>
<comment type="similarity">
    <text evidence="1">Belongs to the prokaryotic/mitochondrial release factor family.</text>
</comment>
<comment type="caution">
    <text evidence="6">The sequence shown here is derived from an EMBL/GenBank/DDBJ whole genome shotgun (WGS) entry which is preliminary data.</text>
</comment>
<dbReference type="Pfam" id="PF00472">
    <property type="entry name" value="RF-1"/>
    <property type="match status" value="1"/>
</dbReference>
<dbReference type="InterPro" id="IPR050057">
    <property type="entry name" value="Prokaryotic/Mito_RF"/>
</dbReference>
<dbReference type="AlphaFoldDB" id="A0A1F4V2M9"/>
<evidence type="ECO:0000313" key="6">
    <source>
        <dbReference type="EMBL" id="OGC51476.1"/>
    </source>
</evidence>
<feature type="region of interest" description="Disordered" evidence="4">
    <location>
        <begin position="266"/>
        <end position="288"/>
    </location>
</feature>
<dbReference type="STRING" id="1802624.A2982_02840"/>
<evidence type="ECO:0000259" key="5">
    <source>
        <dbReference type="PROSITE" id="PS00745"/>
    </source>
</evidence>
<dbReference type="InterPro" id="IPR005139">
    <property type="entry name" value="PCRF"/>
</dbReference>
<keyword evidence="2" id="KW-0488">Methylation</keyword>
<dbReference type="InterPro" id="IPR000352">
    <property type="entry name" value="Pep_chain_release_fac_I"/>
</dbReference>
<dbReference type="EMBL" id="MEVH01000022">
    <property type="protein sequence ID" value="OGC51476.1"/>
    <property type="molecule type" value="Genomic_DNA"/>
</dbReference>
<sequence length="333" mass="37307">MDNSEEYISAQINQIDAKISETKEMQKSGDEDIIKMAQDDILKLEKQKMDLLQQVKESALGDFGDGSKTYAPSSASNDSRNHSLSQSSPKDCIMEIRAGTGGDEAGIFANNLYEMYSKFAEDSGWRVSELSKNEGGIGNVKEVVFEIKSSEFPFPYRLLQHESGVHRVQRVPVTEAGGRIHTSTATVAVLSIVNDVELNIRPEDLRIDVFRSSGAGGQHVNKTESAVRITHIPTGIVAQCQDERSQHKNRDRAMSILKARVYSHMEKRQRGNINEQRSSQVGTAERSEKIRTYNFPQNRITDHRIKKSWHNINEIMSGRIGKMLRQVNEGLGG</sequence>
<dbReference type="PANTHER" id="PTHR43804">
    <property type="entry name" value="LD18447P"/>
    <property type="match status" value="1"/>
</dbReference>
<dbReference type="GO" id="GO:0003747">
    <property type="term" value="F:translation release factor activity"/>
    <property type="evidence" value="ECO:0007669"/>
    <property type="project" value="InterPro"/>
</dbReference>
<dbReference type="PROSITE" id="PS00745">
    <property type="entry name" value="RF_PROK_I"/>
    <property type="match status" value="1"/>
</dbReference>
<feature type="compositionally biased region" description="Polar residues" evidence="4">
    <location>
        <begin position="271"/>
        <end position="282"/>
    </location>
</feature>
<keyword evidence="3" id="KW-0648">Protein biosynthesis</keyword>
<dbReference type="FunFam" id="3.30.160.20:FF:000004">
    <property type="entry name" value="Peptide chain release factor 1"/>
    <property type="match status" value="1"/>
</dbReference>
<organism evidence="6 7">
    <name type="scientific">candidate division WWE3 bacterium RIFCSPLOWO2_01_FULL_39_13</name>
    <dbReference type="NCBI Taxonomy" id="1802624"/>
    <lineage>
        <taxon>Bacteria</taxon>
        <taxon>Katanobacteria</taxon>
    </lineage>
</organism>
<feature type="region of interest" description="Disordered" evidence="4">
    <location>
        <begin position="63"/>
        <end position="88"/>
    </location>
</feature>
<dbReference type="SUPFAM" id="SSF75620">
    <property type="entry name" value="Release factor"/>
    <property type="match status" value="1"/>
</dbReference>
<dbReference type="Gene3D" id="3.30.70.1660">
    <property type="match status" value="2"/>
</dbReference>
<evidence type="ECO:0000256" key="3">
    <source>
        <dbReference type="ARBA" id="ARBA00022917"/>
    </source>
</evidence>
<evidence type="ECO:0000256" key="2">
    <source>
        <dbReference type="ARBA" id="ARBA00022481"/>
    </source>
</evidence>
<dbReference type="PANTHER" id="PTHR43804:SF7">
    <property type="entry name" value="LD18447P"/>
    <property type="match status" value="1"/>
</dbReference>
<gene>
    <name evidence="6" type="ORF">A2982_02840</name>
</gene>
<feature type="compositionally biased region" description="Polar residues" evidence="4">
    <location>
        <begin position="70"/>
        <end position="88"/>
    </location>
</feature>